<evidence type="ECO:0000313" key="1">
    <source>
        <dbReference type="EMBL" id="MCR6679301.1"/>
    </source>
</evidence>
<protein>
    <submittedName>
        <fullName evidence="1">Uncharacterized protein</fullName>
    </submittedName>
</protein>
<gene>
    <name evidence="1" type="ORF">NVV43_27945</name>
</gene>
<dbReference type="EMBL" id="JANPXH010001084">
    <property type="protein sequence ID" value="MCR6679301.1"/>
    <property type="molecule type" value="Genomic_DNA"/>
</dbReference>
<comment type="caution">
    <text evidence="1">The sequence shown here is derived from an EMBL/GenBank/DDBJ whole genome shotgun (WGS) entry which is preliminary data.</text>
</comment>
<evidence type="ECO:0000313" key="2">
    <source>
        <dbReference type="Proteomes" id="UP001206878"/>
    </source>
</evidence>
<feature type="non-terminal residue" evidence="1">
    <location>
        <position position="72"/>
    </location>
</feature>
<name>A0AAW5MTG8_9ESCH</name>
<dbReference type="AlphaFoldDB" id="A0AAW5MTG8"/>
<accession>A0AAW5MTG8</accession>
<proteinExistence type="predicted"/>
<reference evidence="1" key="1">
    <citation type="submission" date="2022-07" db="EMBL/GenBank/DDBJ databases">
        <title>Diversity of ethanolamine utilization by human commensal Escherichia coli.</title>
        <authorList>
            <person name="Jubelin G."/>
        </authorList>
    </citation>
    <scope>NUCLEOTIDE SEQUENCE</scope>
    <source>
        <strain evidence="1">S1</strain>
    </source>
</reference>
<sequence>MTPTQAAYAFLAPEALGGADIVDYTFLQLLWDDSPNCTSCPFEGGPAKFNNMFYQPQFGALSAFSTIAHSNY</sequence>
<dbReference type="Proteomes" id="UP001206878">
    <property type="component" value="Unassembled WGS sequence"/>
</dbReference>
<organism evidence="1 2">
    <name type="scientific">Escherichia marmotae</name>
    <dbReference type="NCBI Taxonomy" id="1499973"/>
    <lineage>
        <taxon>Bacteria</taxon>
        <taxon>Pseudomonadati</taxon>
        <taxon>Pseudomonadota</taxon>
        <taxon>Gammaproteobacteria</taxon>
        <taxon>Enterobacterales</taxon>
        <taxon>Enterobacteriaceae</taxon>
        <taxon>Escherichia</taxon>
    </lineage>
</organism>